<evidence type="ECO:0000259" key="1">
    <source>
        <dbReference type="Pfam" id="PF14341"/>
    </source>
</evidence>
<dbReference type="AlphaFoldDB" id="A0A839UPI3"/>
<name>A0A839UPI3_9GAMM</name>
<reference evidence="2 3" key="1">
    <citation type="submission" date="2020-08" db="EMBL/GenBank/DDBJ databases">
        <title>Genomic Encyclopedia of Type Strains, Phase III (KMG-III): the genomes of soil and plant-associated and newly described type strains.</title>
        <authorList>
            <person name="Whitman W."/>
        </authorList>
    </citation>
    <scope>NUCLEOTIDE SEQUENCE [LARGE SCALE GENOMIC DNA]</scope>
    <source>
        <strain evidence="2 3">CECT 8571</strain>
    </source>
</reference>
<organism evidence="2 3">
    <name type="scientific">Simiduia aestuariiviva</name>
    <dbReference type="NCBI Taxonomy" id="1510459"/>
    <lineage>
        <taxon>Bacteria</taxon>
        <taxon>Pseudomonadati</taxon>
        <taxon>Pseudomonadota</taxon>
        <taxon>Gammaproteobacteria</taxon>
        <taxon>Cellvibrionales</taxon>
        <taxon>Cellvibrionaceae</taxon>
        <taxon>Simiduia</taxon>
    </lineage>
</organism>
<proteinExistence type="predicted"/>
<evidence type="ECO:0000313" key="3">
    <source>
        <dbReference type="Proteomes" id="UP000559987"/>
    </source>
</evidence>
<dbReference type="InterPro" id="IPR025746">
    <property type="entry name" value="PilX_N_dom"/>
</dbReference>
<gene>
    <name evidence="2" type="ORF">FHS30_003341</name>
</gene>
<dbReference type="Pfam" id="PF14341">
    <property type="entry name" value="PilX_N"/>
    <property type="match status" value="1"/>
</dbReference>
<accession>A0A839UPI3</accession>
<keyword evidence="3" id="KW-1185">Reference proteome</keyword>
<dbReference type="RefSeq" id="WP_183911622.1">
    <property type="nucleotide sequence ID" value="NZ_JACHXZ010000005.1"/>
</dbReference>
<dbReference type="Proteomes" id="UP000559987">
    <property type="component" value="Unassembled WGS sequence"/>
</dbReference>
<comment type="caution">
    <text evidence="2">The sequence shown here is derived from an EMBL/GenBank/DDBJ whole genome shotgun (WGS) entry which is preliminary data.</text>
</comment>
<sequence>MKQQRGAVLAISLIILLVLTILVLSSNQQVVLQEKMTASVRDAHLSREAAEFALVDASAKIEALTGTSGFSDDGTGGYYKKDKGPVDLFASGNWVSGKTMSGSMTVNGQTLDYSYYIEELGIIPVPDDELGGVNMMGYGQTSGGGDVTAFKVVARALGMSGTAERLVVSYYGKRL</sequence>
<evidence type="ECO:0000313" key="2">
    <source>
        <dbReference type="EMBL" id="MBB3170124.1"/>
    </source>
</evidence>
<dbReference type="EMBL" id="JACHXZ010000005">
    <property type="protein sequence ID" value="MBB3170124.1"/>
    <property type="molecule type" value="Genomic_DNA"/>
</dbReference>
<protein>
    <submittedName>
        <fullName evidence="2">Type IV pilus assembly protein PilX</fullName>
    </submittedName>
</protein>
<feature type="domain" description="Type 4 fimbrial biogenesis protein PilX N-terminal" evidence="1">
    <location>
        <begin position="5"/>
        <end position="53"/>
    </location>
</feature>